<feature type="domain" description="AAA+ ATPase" evidence="1">
    <location>
        <begin position="99"/>
        <end position="225"/>
    </location>
</feature>
<dbReference type="PANTHER" id="PTHR30050">
    <property type="entry name" value="CHROMOSOMAL REPLICATION INITIATOR PROTEIN DNAA"/>
    <property type="match status" value="1"/>
</dbReference>
<dbReference type="SMART" id="SM00382">
    <property type="entry name" value="AAA"/>
    <property type="match status" value="1"/>
</dbReference>
<dbReference type="InterPro" id="IPR002611">
    <property type="entry name" value="IstB_ATP-bd"/>
</dbReference>
<dbReference type="Pfam" id="PF01695">
    <property type="entry name" value="IstB_IS21"/>
    <property type="match status" value="1"/>
</dbReference>
<sequence length="246" mass="27811">MMTTDLLARFRLAALKPAYIQPRFKTVEELMEWHRNEELKTARAVTIQNRQRRLEKIIGRSGICPLHKDCTFANYTVECEGQGRALDAARTYATEFGKTHGGFIFSGSVGTGKNHLATAIAKYLIKRNKTAMIITVSELLTNFRATFDKGSAVKESALMKDICGLDLLVLDEVGLQKGSEWEINLLTQIVDRRQLQLKPTGMLTNCTEAELMSILRERIMDRQLSGGVWVEFNWPSQRSKTRGKKA</sequence>
<dbReference type="RefSeq" id="WP_243701530.1">
    <property type="nucleotide sequence ID" value="NZ_SJOI01000001.1"/>
</dbReference>
<reference evidence="2 3" key="1">
    <citation type="submission" date="2019-02" db="EMBL/GenBank/DDBJ databases">
        <title>Investigation of anaerobic lignin degradation for improved lignocellulosic biofuels.</title>
        <authorList>
            <person name="Deangelis K."/>
        </authorList>
    </citation>
    <scope>NUCLEOTIDE SEQUENCE [LARGE SCALE GENOMIC DNA]</scope>
    <source>
        <strain evidence="2 3">159R</strain>
    </source>
</reference>
<dbReference type="InterPro" id="IPR003593">
    <property type="entry name" value="AAA+_ATPase"/>
</dbReference>
<keyword evidence="3" id="KW-1185">Reference proteome</keyword>
<comment type="caution">
    <text evidence="2">The sequence shown here is derived from an EMBL/GenBank/DDBJ whole genome shotgun (WGS) entry which is preliminary data.</text>
</comment>
<dbReference type="Gene3D" id="3.40.50.300">
    <property type="entry name" value="P-loop containing nucleotide triphosphate hydrolases"/>
    <property type="match status" value="1"/>
</dbReference>
<protein>
    <submittedName>
        <fullName evidence="2">DNA replication protein DnaC/putative replication protein</fullName>
    </submittedName>
</protein>
<organism evidence="2 3">
    <name type="scientific">Sodalis ligni</name>
    <dbReference type="NCBI Taxonomy" id="2697027"/>
    <lineage>
        <taxon>Bacteria</taxon>
        <taxon>Pseudomonadati</taxon>
        <taxon>Pseudomonadota</taxon>
        <taxon>Gammaproteobacteria</taxon>
        <taxon>Enterobacterales</taxon>
        <taxon>Bruguierivoracaceae</taxon>
        <taxon>Sodalis</taxon>
    </lineage>
</organism>
<dbReference type="GO" id="GO:0006260">
    <property type="term" value="P:DNA replication"/>
    <property type="evidence" value="ECO:0007669"/>
    <property type="project" value="TreeGrafter"/>
</dbReference>
<evidence type="ECO:0000259" key="1">
    <source>
        <dbReference type="SMART" id="SM00382"/>
    </source>
</evidence>
<dbReference type="PIRSF" id="PIRSF003073">
    <property type="entry name" value="DNAC_TnpB_IstB"/>
    <property type="match status" value="1"/>
</dbReference>
<evidence type="ECO:0000313" key="2">
    <source>
        <dbReference type="EMBL" id="TCL06865.1"/>
    </source>
</evidence>
<dbReference type="Proteomes" id="UP000294555">
    <property type="component" value="Unassembled WGS sequence"/>
</dbReference>
<dbReference type="AlphaFoldDB" id="A0A4R1NGN9"/>
<accession>A0A4R1NGN9</accession>
<dbReference type="InterPro" id="IPR027417">
    <property type="entry name" value="P-loop_NTPase"/>
</dbReference>
<name>A0A4R1NGN9_9GAMM</name>
<dbReference type="CDD" id="cd00009">
    <property type="entry name" value="AAA"/>
    <property type="match status" value="1"/>
</dbReference>
<dbReference type="SUPFAM" id="SSF52540">
    <property type="entry name" value="P-loop containing nucleoside triphosphate hydrolases"/>
    <property type="match status" value="1"/>
</dbReference>
<dbReference type="PANTHER" id="PTHR30050:SF4">
    <property type="entry name" value="ATP-BINDING PROTEIN RV3427C IN INSERTION SEQUENCE-RELATED"/>
    <property type="match status" value="1"/>
</dbReference>
<evidence type="ECO:0000313" key="3">
    <source>
        <dbReference type="Proteomes" id="UP000294555"/>
    </source>
</evidence>
<dbReference type="EMBL" id="SJOI01000001">
    <property type="protein sequence ID" value="TCL06865.1"/>
    <property type="molecule type" value="Genomic_DNA"/>
</dbReference>
<dbReference type="InterPro" id="IPR028350">
    <property type="entry name" value="DNAC/IstB-like"/>
</dbReference>
<gene>
    <name evidence="2" type="ORF">EZJ58_5162</name>
</gene>
<dbReference type="GO" id="GO:0005524">
    <property type="term" value="F:ATP binding"/>
    <property type="evidence" value="ECO:0007669"/>
    <property type="project" value="InterPro"/>
</dbReference>
<proteinExistence type="predicted"/>